<dbReference type="CDD" id="cd11304">
    <property type="entry name" value="Cadherin_repeat"/>
    <property type="match status" value="1"/>
</dbReference>
<dbReference type="PANTHER" id="PTHR24025">
    <property type="entry name" value="DESMOGLEIN FAMILY MEMBER"/>
    <property type="match status" value="1"/>
</dbReference>
<evidence type="ECO:0000256" key="3">
    <source>
        <dbReference type="ARBA" id="ARBA00022737"/>
    </source>
</evidence>
<keyword evidence="7" id="KW-0472">Membrane</keyword>
<dbReference type="SUPFAM" id="SSF49313">
    <property type="entry name" value="Cadherin-like"/>
    <property type="match status" value="2"/>
</dbReference>
<keyword evidence="6" id="KW-1133">Transmembrane helix</keyword>
<evidence type="ECO:0000313" key="11">
    <source>
        <dbReference type="WBParaSite" id="MhA1_Contig779.frz3.gene4"/>
    </source>
</evidence>
<dbReference type="InterPro" id="IPR015919">
    <property type="entry name" value="Cadherin-like_sf"/>
</dbReference>
<dbReference type="PANTHER" id="PTHR24025:SF0">
    <property type="entry name" value="DESMOCOLLIN-2"/>
    <property type="match status" value="1"/>
</dbReference>
<dbReference type="WBParaSite" id="MhA1_Contig779.frz3.gene4">
    <property type="protein sequence ID" value="MhA1_Contig779.frz3.gene4"/>
    <property type="gene ID" value="MhA1_Contig779.frz3.gene4"/>
</dbReference>
<accession>A0A1I8BXF0</accession>
<dbReference type="PROSITE" id="PS50268">
    <property type="entry name" value="CADHERIN_2"/>
    <property type="match status" value="1"/>
</dbReference>
<dbReference type="Proteomes" id="UP000095281">
    <property type="component" value="Unplaced"/>
</dbReference>
<keyword evidence="10" id="KW-1185">Reference proteome</keyword>
<name>A0A1I8BXF0_MELHA</name>
<dbReference type="InterPro" id="IPR050971">
    <property type="entry name" value="Cadherin-domain_protein"/>
</dbReference>
<reference evidence="11" key="1">
    <citation type="submission" date="2016-11" db="UniProtKB">
        <authorList>
            <consortium name="WormBaseParasite"/>
        </authorList>
    </citation>
    <scope>IDENTIFICATION</scope>
</reference>
<evidence type="ECO:0000259" key="9">
    <source>
        <dbReference type="PROSITE" id="PS50268"/>
    </source>
</evidence>
<keyword evidence="5" id="KW-0130">Cell adhesion</keyword>
<dbReference type="InterPro" id="IPR002126">
    <property type="entry name" value="Cadherin-like_dom"/>
</dbReference>
<evidence type="ECO:0000256" key="1">
    <source>
        <dbReference type="ARBA" id="ARBA00004370"/>
    </source>
</evidence>
<evidence type="ECO:0000256" key="8">
    <source>
        <dbReference type="PROSITE-ProRule" id="PRU00043"/>
    </source>
</evidence>
<keyword evidence="4 8" id="KW-0106">Calcium</keyword>
<dbReference type="GO" id="GO:0007156">
    <property type="term" value="P:homophilic cell adhesion via plasma membrane adhesion molecules"/>
    <property type="evidence" value="ECO:0007669"/>
    <property type="project" value="InterPro"/>
</dbReference>
<evidence type="ECO:0000256" key="6">
    <source>
        <dbReference type="ARBA" id="ARBA00022989"/>
    </source>
</evidence>
<evidence type="ECO:0000256" key="7">
    <source>
        <dbReference type="ARBA" id="ARBA00023136"/>
    </source>
</evidence>
<sequence length="248" mass="29073">MKIIERRTINSLLIKTNQSLINLIKEEPLNFGLFSIIENKEILLNKFSIQIISIANCQPFIDENQKLYFNLNEKLIVWAQSGQFISSKIRLIIEINKNNKILFENLFPPINGLSPFILQINENIKKGSLLTKIKNNKNYLNNFKLKQIGEENESIIEINKNNGEISTVREIDFEEFKDLPLHFLIINENNLENKRNDLELLINIININDNNPIFERKYYNFILEKDIVYVGYIIGQINAFDKDKNGKK</sequence>
<organism evidence="10 11">
    <name type="scientific">Meloidogyne hapla</name>
    <name type="common">Root-knot nematode worm</name>
    <dbReference type="NCBI Taxonomy" id="6305"/>
    <lineage>
        <taxon>Eukaryota</taxon>
        <taxon>Metazoa</taxon>
        <taxon>Ecdysozoa</taxon>
        <taxon>Nematoda</taxon>
        <taxon>Chromadorea</taxon>
        <taxon>Rhabditida</taxon>
        <taxon>Tylenchina</taxon>
        <taxon>Tylenchomorpha</taxon>
        <taxon>Tylenchoidea</taxon>
        <taxon>Meloidogynidae</taxon>
        <taxon>Meloidogyninae</taxon>
        <taxon>Meloidogyne</taxon>
    </lineage>
</organism>
<proteinExistence type="predicted"/>
<dbReference type="PRINTS" id="PR00205">
    <property type="entry name" value="CADHERIN"/>
</dbReference>
<evidence type="ECO:0000256" key="4">
    <source>
        <dbReference type="ARBA" id="ARBA00022837"/>
    </source>
</evidence>
<keyword evidence="2" id="KW-0812">Transmembrane</keyword>
<feature type="domain" description="Cadherin" evidence="9">
    <location>
        <begin position="112"/>
        <end position="214"/>
    </location>
</feature>
<evidence type="ECO:0000256" key="2">
    <source>
        <dbReference type="ARBA" id="ARBA00022692"/>
    </source>
</evidence>
<protein>
    <submittedName>
        <fullName evidence="11">Cadherin domain-containing protein</fullName>
    </submittedName>
</protein>
<keyword evidence="3" id="KW-0677">Repeat</keyword>
<dbReference type="Gene3D" id="2.60.40.60">
    <property type="entry name" value="Cadherins"/>
    <property type="match status" value="1"/>
</dbReference>
<dbReference type="AlphaFoldDB" id="A0A1I8BXF0"/>
<evidence type="ECO:0000256" key="5">
    <source>
        <dbReference type="ARBA" id="ARBA00022889"/>
    </source>
</evidence>
<evidence type="ECO:0000313" key="10">
    <source>
        <dbReference type="Proteomes" id="UP000095281"/>
    </source>
</evidence>
<dbReference type="GO" id="GO:0030057">
    <property type="term" value="C:desmosome"/>
    <property type="evidence" value="ECO:0007669"/>
    <property type="project" value="TreeGrafter"/>
</dbReference>
<comment type="subcellular location">
    <subcellularLocation>
        <location evidence="1">Membrane</location>
    </subcellularLocation>
</comment>
<dbReference type="GO" id="GO:0016020">
    <property type="term" value="C:membrane"/>
    <property type="evidence" value="ECO:0007669"/>
    <property type="project" value="UniProtKB-SubCell"/>
</dbReference>
<dbReference type="GO" id="GO:0005509">
    <property type="term" value="F:calcium ion binding"/>
    <property type="evidence" value="ECO:0007669"/>
    <property type="project" value="UniProtKB-UniRule"/>
</dbReference>